<dbReference type="EMBL" id="UINC01150442">
    <property type="protein sequence ID" value="SVD43487.1"/>
    <property type="molecule type" value="Genomic_DNA"/>
</dbReference>
<feature type="non-terminal residue" evidence="1">
    <location>
        <position position="77"/>
    </location>
</feature>
<name>A0A382VAN9_9ZZZZ</name>
<evidence type="ECO:0000313" key="1">
    <source>
        <dbReference type="EMBL" id="SVD43487.1"/>
    </source>
</evidence>
<organism evidence="1">
    <name type="scientific">marine metagenome</name>
    <dbReference type="NCBI Taxonomy" id="408172"/>
    <lineage>
        <taxon>unclassified sequences</taxon>
        <taxon>metagenomes</taxon>
        <taxon>ecological metagenomes</taxon>
    </lineage>
</organism>
<dbReference type="AlphaFoldDB" id="A0A382VAN9"/>
<protein>
    <submittedName>
        <fullName evidence="1">Uncharacterized protein</fullName>
    </submittedName>
</protein>
<gene>
    <name evidence="1" type="ORF">METZ01_LOCUS396341</name>
</gene>
<proteinExistence type="predicted"/>
<reference evidence="1" key="1">
    <citation type="submission" date="2018-05" db="EMBL/GenBank/DDBJ databases">
        <authorList>
            <person name="Lanie J.A."/>
            <person name="Ng W.-L."/>
            <person name="Kazmierczak K.M."/>
            <person name="Andrzejewski T.M."/>
            <person name="Davidsen T.M."/>
            <person name="Wayne K.J."/>
            <person name="Tettelin H."/>
            <person name="Glass J.I."/>
            <person name="Rusch D."/>
            <person name="Podicherti R."/>
            <person name="Tsui H.-C.T."/>
            <person name="Winkler M.E."/>
        </authorList>
    </citation>
    <scope>NUCLEOTIDE SEQUENCE</scope>
</reference>
<sequence length="77" mass="8988">MEEHYRSIAESIIQRSTPKIDLEVQTKIDNFERGMDAFSLYNSVYLEIIAYEEDASKQEQSTILLGAFNHHHLESQK</sequence>
<accession>A0A382VAN9</accession>